<organism evidence="10 11">
    <name type="scientific">Pseudonocardia hydrocarbonoxydans</name>
    <dbReference type="NCBI Taxonomy" id="76726"/>
    <lineage>
        <taxon>Bacteria</taxon>
        <taxon>Bacillati</taxon>
        <taxon>Actinomycetota</taxon>
        <taxon>Actinomycetes</taxon>
        <taxon>Pseudonocardiales</taxon>
        <taxon>Pseudonocardiaceae</taxon>
        <taxon>Pseudonocardia</taxon>
    </lineage>
</organism>
<evidence type="ECO:0000256" key="6">
    <source>
        <dbReference type="ARBA" id="ARBA00022840"/>
    </source>
</evidence>
<dbReference type="Proteomes" id="UP000320338">
    <property type="component" value="Unassembled WGS sequence"/>
</dbReference>
<evidence type="ECO:0000256" key="5">
    <source>
        <dbReference type="ARBA" id="ARBA00022777"/>
    </source>
</evidence>
<dbReference type="PROSITE" id="PS00107">
    <property type="entry name" value="PROTEIN_KINASE_ATP"/>
    <property type="match status" value="1"/>
</dbReference>
<dbReference type="PROSITE" id="PS00108">
    <property type="entry name" value="PROTEIN_KINASE_ST"/>
    <property type="match status" value="1"/>
</dbReference>
<dbReference type="PANTHER" id="PTHR43289:SF6">
    <property type="entry name" value="SERINE_THREONINE-PROTEIN KINASE NEKL-3"/>
    <property type="match status" value="1"/>
</dbReference>
<evidence type="ECO:0000313" key="11">
    <source>
        <dbReference type="Proteomes" id="UP000320338"/>
    </source>
</evidence>
<dbReference type="GO" id="GO:0005524">
    <property type="term" value="F:ATP binding"/>
    <property type="evidence" value="ECO:0007669"/>
    <property type="project" value="UniProtKB-UniRule"/>
</dbReference>
<evidence type="ECO:0000259" key="9">
    <source>
        <dbReference type="PROSITE" id="PS50011"/>
    </source>
</evidence>
<keyword evidence="2" id="KW-0723">Serine/threonine-protein kinase</keyword>
<feature type="region of interest" description="Disordered" evidence="8">
    <location>
        <begin position="271"/>
        <end position="421"/>
    </location>
</feature>
<evidence type="ECO:0000256" key="2">
    <source>
        <dbReference type="ARBA" id="ARBA00022527"/>
    </source>
</evidence>
<feature type="compositionally biased region" description="Polar residues" evidence="8">
    <location>
        <begin position="363"/>
        <end position="380"/>
    </location>
</feature>
<dbReference type="Gene3D" id="1.10.510.10">
    <property type="entry name" value="Transferase(Phosphotransferase) domain 1"/>
    <property type="match status" value="1"/>
</dbReference>
<protein>
    <recommendedName>
        <fullName evidence="1">non-specific serine/threonine protein kinase</fullName>
        <ecNumber evidence="1">2.7.11.1</ecNumber>
    </recommendedName>
</protein>
<evidence type="ECO:0000256" key="8">
    <source>
        <dbReference type="SAM" id="MobiDB-lite"/>
    </source>
</evidence>
<dbReference type="PROSITE" id="PS50011">
    <property type="entry name" value="PROTEIN_KINASE_DOM"/>
    <property type="match status" value="1"/>
</dbReference>
<dbReference type="InterPro" id="IPR008271">
    <property type="entry name" value="Ser/Thr_kinase_AS"/>
</dbReference>
<dbReference type="FunFam" id="1.10.510.10:FF:000021">
    <property type="entry name" value="Serine/threonine protein kinase"/>
    <property type="match status" value="1"/>
</dbReference>
<gene>
    <name evidence="10" type="ORF">PHY01_20950</name>
</gene>
<dbReference type="SMART" id="SM00220">
    <property type="entry name" value="S_TKc"/>
    <property type="match status" value="1"/>
</dbReference>
<dbReference type="AlphaFoldDB" id="A0A4Y3WLP4"/>
<proteinExistence type="predicted"/>
<evidence type="ECO:0000256" key="4">
    <source>
        <dbReference type="ARBA" id="ARBA00022741"/>
    </source>
</evidence>
<evidence type="ECO:0000256" key="1">
    <source>
        <dbReference type="ARBA" id="ARBA00012513"/>
    </source>
</evidence>
<dbReference type="PRINTS" id="PR01217">
    <property type="entry name" value="PRICHEXTENSN"/>
</dbReference>
<feature type="binding site" evidence="7">
    <location>
        <position position="38"/>
    </location>
    <ligand>
        <name>ATP</name>
        <dbReference type="ChEBI" id="CHEBI:30616"/>
    </ligand>
</feature>
<keyword evidence="6 7" id="KW-0067">ATP-binding</keyword>
<reference evidence="10 11" key="1">
    <citation type="submission" date="2019-06" db="EMBL/GenBank/DDBJ databases">
        <title>Whole genome shotgun sequence of Pseudonocardia hydrocarbonoxydans NBRC 14498.</title>
        <authorList>
            <person name="Hosoyama A."/>
            <person name="Uohara A."/>
            <person name="Ohji S."/>
            <person name="Ichikawa N."/>
        </authorList>
    </citation>
    <scope>NUCLEOTIDE SEQUENCE [LARGE SCALE GENOMIC DNA]</scope>
    <source>
        <strain evidence="10 11">NBRC 14498</strain>
    </source>
</reference>
<dbReference type="Pfam" id="PF00069">
    <property type="entry name" value="Pkinase"/>
    <property type="match status" value="1"/>
</dbReference>
<feature type="compositionally biased region" description="Low complexity" evidence="8">
    <location>
        <begin position="271"/>
        <end position="308"/>
    </location>
</feature>
<dbReference type="PANTHER" id="PTHR43289">
    <property type="entry name" value="MITOGEN-ACTIVATED PROTEIN KINASE KINASE KINASE 20-RELATED"/>
    <property type="match status" value="1"/>
</dbReference>
<dbReference type="EC" id="2.7.11.1" evidence="1"/>
<keyword evidence="3" id="KW-0808">Transferase</keyword>
<name>A0A4Y3WLP4_9PSEU</name>
<keyword evidence="11" id="KW-1185">Reference proteome</keyword>
<feature type="domain" description="Protein kinase" evidence="9">
    <location>
        <begin position="9"/>
        <end position="268"/>
    </location>
</feature>
<evidence type="ECO:0000256" key="3">
    <source>
        <dbReference type="ARBA" id="ARBA00022679"/>
    </source>
</evidence>
<feature type="compositionally biased region" description="Pro residues" evidence="8">
    <location>
        <begin position="309"/>
        <end position="356"/>
    </location>
</feature>
<dbReference type="CDD" id="cd14014">
    <property type="entry name" value="STKc_PknB_like"/>
    <property type="match status" value="1"/>
</dbReference>
<evidence type="ECO:0000313" key="10">
    <source>
        <dbReference type="EMBL" id="GEC19812.1"/>
    </source>
</evidence>
<dbReference type="EMBL" id="BJNG01000016">
    <property type="protein sequence ID" value="GEC19812.1"/>
    <property type="molecule type" value="Genomic_DNA"/>
</dbReference>
<feature type="compositionally biased region" description="Low complexity" evidence="8">
    <location>
        <begin position="399"/>
        <end position="421"/>
    </location>
</feature>
<accession>A0A4Y3WLP4</accession>
<keyword evidence="5" id="KW-0418">Kinase</keyword>
<dbReference type="InterPro" id="IPR011009">
    <property type="entry name" value="Kinase-like_dom_sf"/>
</dbReference>
<dbReference type="RefSeq" id="WP_218030092.1">
    <property type="nucleotide sequence ID" value="NZ_BJNG01000016.1"/>
</dbReference>
<comment type="caution">
    <text evidence="10">The sequence shown here is derived from an EMBL/GenBank/DDBJ whole genome shotgun (WGS) entry which is preliminary data.</text>
</comment>
<dbReference type="InterPro" id="IPR017441">
    <property type="entry name" value="Protein_kinase_ATP_BS"/>
</dbReference>
<dbReference type="Gene3D" id="3.30.200.20">
    <property type="entry name" value="Phosphorylase Kinase, domain 1"/>
    <property type="match status" value="1"/>
</dbReference>
<keyword evidence="4 7" id="KW-0547">Nucleotide-binding</keyword>
<dbReference type="InterPro" id="IPR000719">
    <property type="entry name" value="Prot_kinase_dom"/>
</dbReference>
<sequence>MASEMFGPYRLDGMLGQGGMGRVFRAFDTDLARTVALKVLTAELSADPEFRRRFRREALVAAQLTDPHVVPIHRHGEIDGQLFLEMRLVDGDDLGAVLAGTGPLDPASAVAVIGQVASALDAAHEAGLVHRDVKPANVFLTRRDRFAYLGDFGIARPTSGGSLTASGATVGTLDYMAPERFGGLEVDGRADVYALGCLLFESLTGRRPFPDREPAALMSAHVHAAPPRPSEHGAPPAFDAVVARAMAKDPAARHPTAGDLAADARAALDTVPAAPGGAPDAATIPTPAAARPAAAAPGPVGPSAAGPPASWPPRPAGSGPAPSPPPDAAPPRPAPAAPDDAPAPEPPPAPAVPAPYWPGRSCSGRSRTSWCWRPSRSTPPWCSGRSAAPCSAPSPPEPCARAAGAPGVPRRWSSSRCRSSS</sequence>
<evidence type="ECO:0000256" key="7">
    <source>
        <dbReference type="PROSITE-ProRule" id="PRU10141"/>
    </source>
</evidence>
<dbReference type="GO" id="GO:0004674">
    <property type="term" value="F:protein serine/threonine kinase activity"/>
    <property type="evidence" value="ECO:0007669"/>
    <property type="project" value="UniProtKB-KW"/>
</dbReference>
<dbReference type="SUPFAM" id="SSF56112">
    <property type="entry name" value="Protein kinase-like (PK-like)"/>
    <property type="match status" value="1"/>
</dbReference>